<evidence type="ECO:0000256" key="6">
    <source>
        <dbReference type="ARBA" id="ARBA00022792"/>
    </source>
</evidence>
<evidence type="ECO:0000256" key="1">
    <source>
        <dbReference type="ARBA" id="ARBA00004448"/>
    </source>
</evidence>
<keyword evidence="3 11" id="KW-0813">Transport</keyword>
<evidence type="ECO:0000256" key="7">
    <source>
        <dbReference type="ARBA" id="ARBA00022989"/>
    </source>
</evidence>
<keyword evidence="9 10" id="KW-0472">Membrane</keyword>
<keyword evidence="6" id="KW-0999">Mitochondrion inner membrane</keyword>
<sequence length="262" mass="28788">MQAQPHLYKSVGDGFKTIMKQEGFKGFTVGWFPTLVGYSAQGFGKFGFYEIFKDVYRGIAGENAAKYQTLGFAVSSAGAEFIADCLLCPMEALKVKMQTSDPGTFPLRTAQGINTIKAAEGMNGFYKGLSPLWARQIPYTIVKFVAFEKIVQQFYKKVFTKPKSEYSKSTQLMVTFMSGYIAGVFCAVVSHPADTMVSILNKRESSDSAMKQVKDIYGEIGFGGLWKGLGTRIFMVGTLTCLQWVIYDSFKVACGLATTGGK</sequence>
<dbReference type="EMBL" id="HBIH01033728">
    <property type="protein sequence ID" value="CAE0332797.1"/>
    <property type="molecule type" value="Transcribed_RNA"/>
</dbReference>
<dbReference type="AlphaFoldDB" id="A0A7S3IVF3"/>
<evidence type="ECO:0000256" key="2">
    <source>
        <dbReference type="ARBA" id="ARBA00006375"/>
    </source>
</evidence>
<evidence type="ECO:0000256" key="3">
    <source>
        <dbReference type="ARBA" id="ARBA00022448"/>
    </source>
</evidence>
<keyword evidence="4 10" id="KW-0812">Transmembrane</keyword>
<evidence type="ECO:0008006" key="13">
    <source>
        <dbReference type="Google" id="ProtNLM"/>
    </source>
</evidence>
<proteinExistence type="inferred from homology"/>
<dbReference type="PANTHER" id="PTHR45671:SF10">
    <property type="entry name" value="SOLUTE CARRIER FAMILY 25 MEMBER 3"/>
    <property type="match status" value="1"/>
</dbReference>
<dbReference type="SUPFAM" id="SSF103506">
    <property type="entry name" value="Mitochondrial carrier"/>
    <property type="match status" value="1"/>
</dbReference>
<keyword evidence="8" id="KW-0496">Mitochondrion</keyword>
<comment type="subcellular location">
    <subcellularLocation>
        <location evidence="1">Mitochondrion inner membrane</location>
        <topology evidence="1">Multi-pass membrane protein</topology>
    </subcellularLocation>
</comment>
<keyword evidence="5" id="KW-0677">Repeat</keyword>
<feature type="repeat" description="Solcar" evidence="10">
    <location>
        <begin position="170"/>
        <end position="253"/>
    </location>
</feature>
<dbReference type="GO" id="GO:1990547">
    <property type="term" value="P:mitochondrial phosphate ion transmembrane transport"/>
    <property type="evidence" value="ECO:0007669"/>
    <property type="project" value="InterPro"/>
</dbReference>
<evidence type="ECO:0000256" key="4">
    <source>
        <dbReference type="ARBA" id="ARBA00022692"/>
    </source>
</evidence>
<dbReference type="Pfam" id="PF00153">
    <property type="entry name" value="Mito_carr"/>
    <property type="match status" value="3"/>
</dbReference>
<protein>
    <recommendedName>
        <fullName evidence="13">Mitochondrial phosphate carrier protein</fullName>
    </recommendedName>
</protein>
<organism evidence="12">
    <name type="scientific">Strombidium inclinatum</name>
    <dbReference type="NCBI Taxonomy" id="197538"/>
    <lineage>
        <taxon>Eukaryota</taxon>
        <taxon>Sar</taxon>
        <taxon>Alveolata</taxon>
        <taxon>Ciliophora</taxon>
        <taxon>Intramacronucleata</taxon>
        <taxon>Spirotrichea</taxon>
        <taxon>Oligotrichia</taxon>
        <taxon>Strombidiidae</taxon>
        <taxon>Strombidium</taxon>
    </lineage>
</organism>
<evidence type="ECO:0000313" key="12">
    <source>
        <dbReference type="EMBL" id="CAE0332797.1"/>
    </source>
</evidence>
<keyword evidence="7" id="KW-1133">Transmembrane helix</keyword>
<feature type="repeat" description="Solcar" evidence="10">
    <location>
        <begin position="1"/>
        <end position="55"/>
    </location>
</feature>
<dbReference type="PANTHER" id="PTHR45671">
    <property type="entry name" value="SOLUTE CARRIER FAMILY 25 (MITOCHONDRIAL CARRIER PHOSPHATE CARRIER), MEMBER 3, LIKE-RELATED-RELATED"/>
    <property type="match status" value="1"/>
</dbReference>
<dbReference type="FunFam" id="1.50.40.10:FF:000046">
    <property type="entry name" value="Phosphate carrier protein, mitochondrial"/>
    <property type="match status" value="1"/>
</dbReference>
<name>A0A7S3IVF3_9SPIT</name>
<evidence type="ECO:0000256" key="5">
    <source>
        <dbReference type="ARBA" id="ARBA00022737"/>
    </source>
</evidence>
<dbReference type="GO" id="GO:0005743">
    <property type="term" value="C:mitochondrial inner membrane"/>
    <property type="evidence" value="ECO:0007669"/>
    <property type="project" value="UniProtKB-SubCell"/>
</dbReference>
<dbReference type="InterPro" id="IPR023395">
    <property type="entry name" value="MCP_dom_sf"/>
</dbReference>
<evidence type="ECO:0000256" key="11">
    <source>
        <dbReference type="RuleBase" id="RU000488"/>
    </source>
</evidence>
<feature type="repeat" description="Solcar" evidence="10">
    <location>
        <begin position="67"/>
        <end position="153"/>
    </location>
</feature>
<evidence type="ECO:0000256" key="9">
    <source>
        <dbReference type="ARBA" id="ARBA00023136"/>
    </source>
</evidence>
<gene>
    <name evidence="12" type="ORF">SINC0208_LOCUS13435</name>
</gene>
<dbReference type="InterPro" id="IPR018108">
    <property type="entry name" value="MCP_transmembrane"/>
</dbReference>
<evidence type="ECO:0000256" key="10">
    <source>
        <dbReference type="PROSITE-ProRule" id="PRU00282"/>
    </source>
</evidence>
<comment type="similarity">
    <text evidence="2 11">Belongs to the mitochondrial carrier (TC 2.A.29) family.</text>
</comment>
<evidence type="ECO:0000256" key="8">
    <source>
        <dbReference type="ARBA" id="ARBA00023128"/>
    </source>
</evidence>
<accession>A0A7S3IVF3</accession>
<reference evidence="12" key="1">
    <citation type="submission" date="2021-01" db="EMBL/GenBank/DDBJ databases">
        <authorList>
            <person name="Corre E."/>
            <person name="Pelletier E."/>
            <person name="Niang G."/>
            <person name="Scheremetjew M."/>
            <person name="Finn R."/>
            <person name="Kale V."/>
            <person name="Holt S."/>
            <person name="Cochrane G."/>
            <person name="Meng A."/>
            <person name="Brown T."/>
            <person name="Cohen L."/>
        </authorList>
    </citation>
    <scope>NUCLEOTIDE SEQUENCE</scope>
    <source>
        <strain evidence="12">S3</strain>
    </source>
</reference>
<dbReference type="InterPro" id="IPR044677">
    <property type="entry name" value="SLC25A3/Pic2/Mir1-like"/>
</dbReference>
<dbReference type="Gene3D" id="1.50.40.10">
    <property type="entry name" value="Mitochondrial carrier domain"/>
    <property type="match status" value="1"/>
</dbReference>
<dbReference type="PROSITE" id="PS50920">
    <property type="entry name" value="SOLCAR"/>
    <property type="match status" value="3"/>
</dbReference>
<dbReference type="GO" id="GO:0005315">
    <property type="term" value="F:phosphate transmembrane transporter activity"/>
    <property type="evidence" value="ECO:0007669"/>
    <property type="project" value="InterPro"/>
</dbReference>